<dbReference type="CDD" id="cd01948">
    <property type="entry name" value="EAL"/>
    <property type="match status" value="1"/>
</dbReference>
<reference evidence="2 3" key="1">
    <citation type="submission" date="2020-08" db="EMBL/GenBank/DDBJ databases">
        <title>Genomic Encyclopedia of Type Strains, Phase IV (KMG-IV): sequencing the most valuable type-strain genomes for metagenomic binning, comparative biology and taxonomic classification.</title>
        <authorList>
            <person name="Goeker M."/>
        </authorList>
    </citation>
    <scope>NUCLEOTIDE SEQUENCE [LARGE SCALE GENOMIC DNA]</scope>
    <source>
        <strain evidence="2 3">DSM 102189</strain>
    </source>
</reference>
<evidence type="ECO:0000259" key="1">
    <source>
        <dbReference type="PROSITE" id="PS50883"/>
    </source>
</evidence>
<dbReference type="InterPro" id="IPR000160">
    <property type="entry name" value="GGDEF_dom"/>
</dbReference>
<dbReference type="Gene3D" id="3.20.20.450">
    <property type="entry name" value="EAL domain"/>
    <property type="match status" value="1"/>
</dbReference>
<dbReference type="Proteomes" id="UP000538147">
    <property type="component" value="Unassembled WGS sequence"/>
</dbReference>
<dbReference type="Pfam" id="PF00990">
    <property type="entry name" value="GGDEF"/>
    <property type="match status" value="1"/>
</dbReference>
<dbReference type="InterPro" id="IPR029016">
    <property type="entry name" value="GAF-like_dom_sf"/>
</dbReference>
<dbReference type="SUPFAM" id="SSF141868">
    <property type="entry name" value="EAL domain-like"/>
    <property type="match status" value="1"/>
</dbReference>
<dbReference type="InterPro" id="IPR001633">
    <property type="entry name" value="EAL_dom"/>
</dbReference>
<dbReference type="PANTHER" id="PTHR33121:SF19">
    <property type="entry name" value="CYCLIC DI-GMP PHOSPHODIESTERASE PA2567"/>
    <property type="match status" value="1"/>
</dbReference>
<organism evidence="2 3">
    <name type="scientific">Polymorphobacter multimanifer</name>
    <dbReference type="NCBI Taxonomy" id="1070431"/>
    <lineage>
        <taxon>Bacteria</taxon>
        <taxon>Pseudomonadati</taxon>
        <taxon>Pseudomonadota</taxon>
        <taxon>Alphaproteobacteria</taxon>
        <taxon>Sphingomonadales</taxon>
        <taxon>Sphingosinicellaceae</taxon>
        <taxon>Polymorphobacter</taxon>
    </lineage>
</organism>
<dbReference type="Pfam" id="PF01590">
    <property type="entry name" value="GAF"/>
    <property type="match status" value="1"/>
</dbReference>
<dbReference type="EMBL" id="JACIIV010000006">
    <property type="protein sequence ID" value="MBB6226824.1"/>
    <property type="molecule type" value="Genomic_DNA"/>
</dbReference>
<dbReference type="InterPro" id="IPR043128">
    <property type="entry name" value="Rev_trsase/Diguanyl_cyclase"/>
</dbReference>
<feature type="domain" description="EAL" evidence="1">
    <location>
        <begin position="328"/>
        <end position="583"/>
    </location>
</feature>
<dbReference type="InterPro" id="IPR003018">
    <property type="entry name" value="GAF"/>
</dbReference>
<name>A0A841L2K4_9SPHN</name>
<dbReference type="InterPro" id="IPR029787">
    <property type="entry name" value="Nucleotide_cyclase"/>
</dbReference>
<dbReference type="InterPro" id="IPR035919">
    <property type="entry name" value="EAL_sf"/>
</dbReference>
<dbReference type="Pfam" id="PF00563">
    <property type="entry name" value="EAL"/>
    <property type="match status" value="1"/>
</dbReference>
<dbReference type="GO" id="GO:0071111">
    <property type="term" value="F:cyclic-guanylate-specific phosphodiesterase activity"/>
    <property type="evidence" value="ECO:0007669"/>
    <property type="project" value="InterPro"/>
</dbReference>
<dbReference type="InterPro" id="IPR050706">
    <property type="entry name" value="Cyclic-di-GMP_PDE-like"/>
</dbReference>
<dbReference type="Gene3D" id="3.30.70.270">
    <property type="match status" value="1"/>
</dbReference>
<dbReference type="PROSITE" id="PS50883">
    <property type="entry name" value="EAL"/>
    <property type="match status" value="1"/>
</dbReference>
<keyword evidence="3" id="KW-1185">Reference proteome</keyword>
<dbReference type="SUPFAM" id="SSF55073">
    <property type="entry name" value="Nucleotide cyclase"/>
    <property type="match status" value="1"/>
</dbReference>
<comment type="caution">
    <text evidence="2">The sequence shown here is derived from an EMBL/GenBank/DDBJ whole genome shotgun (WGS) entry which is preliminary data.</text>
</comment>
<dbReference type="SMART" id="SM00052">
    <property type="entry name" value="EAL"/>
    <property type="match status" value="1"/>
</dbReference>
<dbReference type="SUPFAM" id="SSF55781">
    <property type="entry name" value="GAF domain-like"/>
    <property type="match status" value="1"/>
</dbReference>
<dbReference type="SMART" id="SM00065">
    <property type="entry name" value="GAF"/>
    <property type="match status" value="1"/>
</dbReference>
<accession>A0A841L2K4</accession>
<dbReference type="AlphaFoldDB" id="A0A841L2K4"/>
<dbReference type="RefSeq" id="WP_184196272.1">
    <property type="nucleotide sequence ID" value="NZ_JACIIV010000006.1"/>
</dbReference>
<sequence length="593" mass="65044">MRDFLEDGRLDALHRLNLLDTGASESFDRITRMASQIFGLPMAAISLTDRDRQWFKSRVGIGHSSIPRFKAPCAQVAGSKEVLVIEDLHGDPTYCDSLLGRNGTRFYAGVPLVTSDGYGLGSLCVLGTAPRTASESELATLRDLAAMVMAQIELQHAFGRLDPVSGLATCHQFYEDLADLALDEAGQPKVLVVVKFARDDQINGIMRAMGGARVDELVREATHILRDGLEGQPKVYHVGAAQFAFLMPSASKHPTLFPRLREHLNMMRLSSSTRYVANIAIGVRPFVLAEASARDLLRGALTAAEDAHRTDDFISTYSETRDGAHRRRYALLEDFGAALEADDQLSLVYQPRVELATGRCISVEALLRWRHPRLGDVSPSEFIPIVEQTSLARATTQRVLEMALDQLARWDMAGIELMVSVNISAANLAEPDLAQRIQAALVERQLLASRLEIELTESATMDHPEQALGMLRQLDAAGICLSIDDFGTGYSSLSYLQRMPVQVLKIDQAFVSNLGEAPGADHVLVDSMIQLAHRLGYRVVAEGVETGDTLAALREMGCEEAQGYHFALPMEADELARWLSRNGQAENCLASTD</sequence>
<dbReference type="PANTHER" id="PTHR33121">
    <property type="entry name" value="CYCLIC DI-GMP PHOSPHODIESTERASE PDEF"/>
    <property type="match status" value="1"/>
</dbReference>
<proteinExistence type="predicted"/>
<protein>
    <submittedName>
        <fullName evidence="2">EAL domain-containing protein (Putative c-di-GMP-specific phosphodiesterase class I)/GGDEF domain-containing protein</fullName>
    </submittedName>
</protein>
<gene>
    <name evidence="2" type="ORF">FHS79_000986</name>
</gene>
<evidence type="ECO:0000313" key="2">
    <source>
        <dbReference type="EMBL" id="MBB6226824.1"/>
    </source>
</evidence>
<dbReference type="Gene3D" id="3.30.450.40">
    <property type="match status" value="1"/>
</dbReference>
<evidence type="ECO:0000313" key="3">
    <source>
        <dbReference type="Proteomes" id="UP000538147"/>
    </source>
</evidence>